<reference evidence="1 2" key="1">
    <citation type="submission" date="2018-08" db="EMBL/GenBank/DDBJ databases">
        <title>A genome reference for cultivated species of the human gut microbiota.</title>
        <authorList>
            <person name="Zou Y."/>
            <person name="Xue W."/>
            <person name="Luo G."/>
        </authorList>
    </citation>
    <scope>NUCLEOTIDE SEQUENCE [LARGE SCALE GENOMIC DNA]</scope>
    <source>
        <strain evidence="1 2">AF28-26</strain>
    </source>
</reference>
<sequence>MVVDFKSTKIACGLLKGWHHIPTFNEIEYHEDAELFYFLESPALMLFVDIKAGKAVMESAQIFRIFAGTELSRPWQRPFCRDS</sequence>
<name>A0A412AUY6_9FIRM</name>
<evidence type="ECO:0000313" key="2">
    <source>
        <dbReference type="Proteomes" id="UP000284751"/>
    </source>
</evidence>
<organism evidence="1 2">
    <name type="scientific">[Clostridium] leptum</name>
    <dbReference type="NCBI Taxonomy" id="1535"/>
    <lineage>
        <taxon>Bacteria</taxon>
        <taxon>Bacillati</taxon>
        <taxon>Bacillota</taxon>
        <taxon>Clostridia</taxon>
        <taxon>Eubacteriales</taxon>
        <taxon>Oscillospiraceae</taxon>
        <taxon>Oscillospiraceae incertae sedis</taxon>
    </lineage>
</organism>
<gene>
    <name evidence="1" type="ORF">DWY99_11985</name>
</gene>
<protein>
    <submittedName>
        <fullName evidence="1">Uncharacterized protein</fullName>
    </submittedName>
</protein>
<accession>A0A412AUY6</accession>
<dbReference type="AlphaFoldDB" id="A0A412AUY6"/>
<dbReference type="EMBL" id="QRTC01000059">
    <property type="protein sequence ID" value="RGQ36000.1"/>
    <property type="molecule type" value="Genomic_DNA"/>
</dbReference>
<dbReference type="Proteomes" id="UP000284751">
    <property type="component" value="Unassembled WGS sequence"/>
</dbReference>
<evidence type="ECO:0000313" key="1">
    <source>
        <dbReference type="EMBL" id="RGQ36000.1"/>
    </source>
</evidence>
<comment type="caution">
    <text evidence="1">The sequence shown here is derived from an EMBL/GenBank/DDBJ whole genome shotgun (WGS) entry which is preliminary data.</text>
</comment>
<proteinExistence type="predicted"/>